<dbReference type="OrthoDB" id="9810250at2"/>
<name>A0A0R1Q497_9LACO</name>
<accession>A0A0R1Q497</accession>
<gene>
    <name evidence="1" type="ORF">FD01_GL002668</name>
</gene>
<keyword evidence="2" id="KW-1185">Reference proteome</keyword>
<reference evidence="1 2" key="1">
    <citation type="journal article" date="2015" name="Genome Announc.">
        <title>Expanding the biotechnology potential of lactobacilli through comparative genomics of 213 strains and associated genera.</title>
        <authorList>
            <person name="Sun Z."/>
            <person name="Harris H.M."/>
            <person name="McCann A."/>
            <person name="Guo C."/>
            <person name="Argimon S."/>
            <person name="Zhang W."/>
            <person name="Yang X."/>
            <person name="Jeffery I.B."/>
            <person name="Cooney J.C."/>
            <person name="Kagawa T.F."/>
            <person name="Liu W."/>
            <person name="Song Y."/>
            <person name="Salvetti E."/>
            <person name="Wrobel A."/>
            <person name="Rasinkangas P."/>
            <person name="Parkhill J."/>
            <person name="Rea M.C."/>
            <person name="O'Sullivan O."/>
            <person name="Ritari J."/>
            <person name="Douillard F.P."/>
            <person name="Paul Ross R."/>
            <person name="Yang R."/>
            <person name="Briner A.E."/>
            <person name="Felis G.E."/>
            <person name="de Vos W.M."/>
            <person name="Barrangou R."/>
            <person name="Klaenhammer T.R."/>
            <person name="Caufield P.W."/>
            <person name="Cui Y."/>
            <person name="Zhang H."/>
            <person name="O'Toole P.W."/>
        </authorList>
    </citation>
    <scope>NUCLEOTIDE SEQUENCE [LARGE SCALE GENOMIC DNA]</scope>
    <source>
        <strain evidence="1 2">DSM 13343</strain>
    </source>
</reference>
<comment type="caution">
    <text evidence="1">The sequence shown here is derived from an EMBL/GenBank/DDBJ whole genome shotgun (WGS) entry which is preliminary data.</text>
</comment>
<dbReference type="RefSeq" id="WP_054716420.1">
    <property type="nucleotide sequence ID" value="NZ_AZEU01000304.1"/>
</dbReference>
<dbReference type="InterPro" id="IPR009057">
    <property type="entry name" value="Homeodomain-like_sf"/>
</dbReference>
<organism evidence="1 2">
    <name type="scientific">Lacticaseibacillus manihotivorans DSM 13343 = JCM 12514</name>
    <dbReference type="NCBI Taxonomy" id="1423769"/>
    <lineage>
        <taxon>Bacteria</taxon>
        <taxon>Bacillati</taxon>
        <taxon>Bacillota</taxon>
        <taxon>Bacilli</taxon>
        <taxon>Lactobacillales</taxon>
        <taxon>Lactobacillaceae</taxon>
        <taxon>Lacticaseibacillus</taxon>
    </lineage>
</organism>
<dbReference type="SUPFAM" id="SSF46689">
    <property type="entry name" value="Homeodomain-like"/>
    <property type="match status" value="1"/>
</dbReference>
<dbReference type="Gene3D" id="1.10.357.10">
    <property type="entry name" value="Tetracycline Repressor, domain 2"/>
    <property type="match status" value="1"/>
</dbReference>
<evidence type="ECO:0000313" key="1">
    <source>
        <dbReference type="EMBL" id="KRL39198.1"/>
    </source>
</evidence>
<dbReference type="PATRIC" id="fig|1423769.4.peg.2876"/>
<evidence type="ECO:0000313" key="2">
    <source>
        <dbReference type="Proteomes" id="UP000051790"/>
    </source>
</evidence>
<evidence type="ECO:0008006" key="3">
    <source>
        <dbReference type="Google" id="ProtNLM"/>
    </source>
</evidence>
<dbReference type="Proteomes" id="UP000051790">
    <property type="component" value="Unassembled WGS sequence"/>
</dbReference>
<proteinExistence type="predicted"/>
<dbReference type="EMBL" id="AZEU01000304">
    <property type="protein sequence ID" value="KRL39198.1"/>
    <property type="molecule type" value="Genomic_DNA"/>
</dbReference>
<protein>
    <recommendedName>
        <fullName evidence="3">HTH tetR-type domain-containing protein</fullName>
    </recommendedName>
</protein>
<dbReference type="AlphaFoldDB" id="A0A0R1Q497"/>
<sequence length="177" mass="19788">MSDLPKSTVASRLYKALITSLHTTDFVEISVNQLCKQADLPRSTFYFYYADKLAVLEELVHLYATQFDELMATLSEPDVDAFLQALYTGLSGDADTVKTLLDVHEPSADLGHEYREVLRKRAAQLLPQVQLCVPAEFAKELYATNAFTAIDWALRHGEPEAIAKFMNSLAQNVIATK</sequence>